<accession>A0A2T3AHF3</accession>
<name>A0A2T3AHF3_9PEZI</name>
<sequence length="129" mass="14417">MVSFVHKASMLGIVTVGSSTILATISETIQVHQSRSCSWSGLAFWVWEKQEVGDLTFHRAPSRLTLYLEPGAVHLEKVFGYLCLKKAEPNLLTSFIQLAGFYYHGESLTPTSKSVSPRLELRTSGWRIT</sequence>
<gene>
    <name evidence="1" type="ORF">BD289DRAFT_84446</name>
</gene>
<dbReference type="InParanoid" id="A0A2T3AHF3"/>
<organism evidence="1 2">
    <name type="scientific">Coniella lustricola</name>
    <dbReference type="NCBI Taxonomy" id="2025994"/>
    <lineage>
        <taxon>Eukaryota</taxon>
        <taxon>Fungi</taxon>
        <taxon>Dikarya</taxon>
        <taxon>Ascomycota</taxon>
        <taxon>Pezizomycotina</taxon>
        <taxon>Sordariomycetes</taxon>
        <taxon>Sordariomycetidae</taxon>
        <taxon>Diaporthales</taxon>
        <taxon>Schizoparmaceae</taxon>
        <taxon>Coniella</taxon>
    </lineage>
</organism>
<evidence type="ECO:0000313" key="2">
    <source>
        <dbReference type="Proteomes" id="UP000241462"/>
    </source>
</evidence>
<dbReference type="EMBL" id="KZ678389">
    <property type="protein sequence ID" value="PSR97689.1"/>
    <property type="molecule type" value="Genomic_DNA"/>
</dbReference>
<dbReference type="Proteomes" id="UP000241462">
    <property type="component" value="Unassembled WGS sequence"/>
</dbReference>
<protein>
    <submittedName>
        <fullName evidence="1">Uncharacterized protein</fullName>
    </submittedName>
</protein>
<dbReference type="AlphaFoldDB" id="A0A2T3AHF3"/>
<reference evidence="1 2" key="1">
    <citation type="journal article" date="2018" name="Mycol. Prog.">
        <title>Coniella lustricola, a new species from submerged detritus.</title>
        <authorList>
            <person name="Raudabaugh D.B."/>
            <person name="Iturriaga T."/>
            <person name="Carver A."/>
            <person name="Mondo S."/>
            <person name="Pangilinan J."/>
            <person name="Lipzen A."/>
            <person name="He G."/>
            <person name="Amirebrahimi M."/>
            <person name="Grigoriev I.V."/>
            <person name="Miller A.N."/>
        </authorList>
    </citation>
    <scope>NUCLEOTIDE SEQUENCE [LARGE SCALE GENOMIC DNA]</scope>
    <source>
        <strain evidence="1 2">B22-T-1</strain>
    </source>
</reference>
<proteinExistence type="predicted"/>
<keyword evidence="2" id="KW-1185">Reference proteome</keyword>
<evidence type="ECO:0000313" key="1">
    <source>
        <dbReference type="EMBL" id="PSR97689.1"/>
    </source>
</evidence>